<evidence type="ECO:0000259" key="1">
    <source>
        <dbReference type="Pfam" id="PF00534"/>
    </source>
</evidence>
<dbReference type="Pfam" id="PF13439">
    <property type="entry name" value="Glyco_transf_4"/>
    <property type="match status" value="1"/>
</dbReference>
<comment type="caution">
    <text evidence="3">The sequence shown here is derived from an EMBL/GenBank/DDBJ whole genome shotgun (WGS) entry which is preliminary data.</text>
</comment>
<sequence>MTLNKRRVLIYRTDLLPISETFIAAQASALRAFEPRFIGLCRAVRSLDVPRDSILLTGEPSVAGRIRKRLYWSTWVAPLFHRRAASVKADLLHAHFAPDALTATHLAETLNLPLIVTLHGYDVTIPRNSPTTYAKLWKRASLFLCVSEFIRQKALEVGFPAEKLRVHHIGVDVSQFQPSGQIPAADTVLFVSRMVEKKGCEFLLRAMALVQKERPSAQLTVIGDGPLRAQMEQLASTLGINARFLGAQPNSVVRSTLQVSRVFCVPSITARNGDSEGFGMVFAEAQAMGVPVVSFAHGGIPEVVRHGETGFLARERDTEHLAEGLMHYLGDDQSWQRASRRGVEWVREQFDIVKQTMELEQVYAEVIAAAQRRTA</sequence>
<dbReference type="OrthoDB" id="73743at2"/>
<dbReference type="InterPro" id="IPR001296">
    <property type="entry name" value="Glyco_trans_1"/>
</dbReference>
<dbReference type="EMBL" id="SDMK01000002">
    <property type="protein sequence ID" value="RXS95321.1"/>
    <property type="molecule type" value="Genomic_DNA"/>
</dbReference>
<dbReference type="InterPro" id="IPR050194">
    <property type="entry name" value="Glycosyltransferase_grp1"/>
</dbReference>
<dbReference type="GO" id="GO:0016757">
    <property type="term" value="F:glycosyltransferase activity"/>
    <property type="evidence" value="ECO:0007669"/>
    <property type="project" value="InterPro"/>
</dbReference>
<evidence type="ECO:0000313" key="4">
    <source>
        <dbReference type="Proteomes" id="UP000290253"/>
    </source>
</evidence>
<dbReference type="InterPro" id="IPR028098">
    <property type="entry name" value="Glyco_trans_4-like_N"/>
</dbReference>
<feature type="domain" description="Glycosyltransferase subfamily 4-like N-terminal" evidence="2">
    <location>
        <begin position="41"/>
        <end position="174"/>
    </location>
</feature>
<dbReference type="AlphaFoldDB" id="A0A4Q1SE23"/>
<keyword evidence="4" id="KW-1185">Reference proteome</keyword>
<evidence type="ECO:0000313" key="3">
    <source>
        <dbReference type="EMBL" id="RXS95321.1"/>
    </source>
</evidence>
<gene>
    <name evidence="3" type="ORF">ESZ00_12095</name>
</gene>
<accession>A0A4Q1SE23</accession>
<dbReference type="PANTHER" id="PTHR45947">
    <property type="entry name" value="SULFOQUINOVOSYL TRANSFERASE SQD2"/>
    <property type="match status" value="1"/>
</dbReference>
<keyword evidence="3" id="KW-0808">Transferase</keyword>
<organism evidence="3 4">
    <name type="scientific">Silvibacterium dinghuense</name>
    <dbReference type="NCBI Taxonomy" id="1560006"/>
    <lineage>
        <taxon>Bacteria</taxon>
        <taxon>Pseudomonadati</taxon>
        <taxon>Acidobacteriota</taxon>
        <taxon>Terriglobia</taxon>
        <taxon>Terriglobales</taxon>
        <taxon>Acidobacteriaceae</taxon>
        <taxon>Silvibacterium</taxon>
    </lineage>
</organism>
<dbReference type="RefSeq" id="WP_129208519.1">
    <property type="nucleotide sequence ID" value="NZ_BMGU01000004.1"/>
</dbReference>
<name>A0A4Q1SE23_9BACT</name>
<dbReference type="Proteomes" id="UP000290253">
    <property type="component" value="Unassembled WGS sequence"/>
</dbReference>
<proteinExistence type="predicted"/>
<dbReference type="SUPFAM" id="SSF53756">
    <property type="entry name" value="UDP-Glycosyltransferase/glycogen phosphorylase"/>
    <property type="match status" value="1"/>
</dbReference>
<dbReference type="Gene3D" id="3.40.50.2000">
    <property type="entry name" value="Glycogen Phosphorylase B"/>
    <property type="match status" value="2"/>
</dbReference>
<protein>
    <submittedName>
        <fullName evidence="3">Glycosyltransferase</fullName>
    </submittedName>
</protein>
<evidence type="ECO:0000259" key="2">
    <source>
        <dbReference type="Pfam" id="PF13439"/>
    </source>
</evidence>
<reference evidence="3 4" key="1">
    <citation type="journal article" date="2016" name="Int. J. Syst. Evol. Microbiol.">
        <title>Acidipila dinghuensis sp. nov., an acidobacterium isolated from forest soil.</title>
        <authorList>
            <person name="Jiang Y.W."/>
            <person name="Wang J."/>
            <person name="Chen M.H."/>
            <person name="Lv Y.Y."/>
            <person name="Qiu L.H."/>
        </authorList>
    </citation>
    <scope>NUCLEOTIDE SEQUENCE [LARGE SCALE GENOMIC DNA]</scope>
    <source>
        <strain evidence="3 4">DHOF10</strain>
    </source>
</reference>
<dbReference type="PANTHER" id="PTHR45947:SF14">
    <property type="entry name" value="SLL1723 PROTEIN"/>
    <property type="match status" value="1"/>
</dbReference>
<dbReference type="Pfam" id="PF00534">
    <property type="entry name" value="Glycos_transf_1"/>
    <property type="match status" value="1"/>
</dbReference>
<feature type="domain" description="Glycosyl transferase family 1" evidence="1">
    <location>
        <begin position="186"/>
        <end position="342"/>
    </location>
</feature>